<organism evidence="1 2">
    <name type="scientific">Bradyrhizobium neotropicale</name>
    <dbReference type="NCBI Taxonomy" id="1497615"/>
    <lineage>
        <taxon>Bacteria</taxon>
        <taxon>Pseudomonadati</taxon>
        <taxon>Pseudomonadota</taxon>
        <taxon>Alphaproteobacteria</taxon>
        <taxon>Hyphomicrobiales</taxon>
        <taxon>Nitrobacteraceae</taxon>
        <taxon>Bradyrhizobium</taxon>
    </lineage>
</organism>
<protein>
    <submittedName>
        <fullName evidence="1">Uncharacterized protein</fullName>
    </submittedName>
</protein>
<gene>
    <name evidence="1" type="ORF">AXW67_17450</name>
</gene>
<evidence type="ECO:0000313" key="1">
    <source>
        <dbReference type="EMBL" id="OAF14749.1"/>
    </source>
</evidence>
<dbReference type="AlphaFoldDB" id="A0A176Z219"/>
<dbReference type="Proteomes" id="UP000077173">
    <property type="component" value="Unassembled WGS sequence"/>
</dbReference>
<name>A0A176Z219_9BRAD</name>
<keyword evidence="2" id="KW-1185">Reference proteome</keyword>
<dbReference type="EMBL" id="LSEF01000069">
    <property type="protein sequence ID" value="OAF14749.1"/>
    <property type="molecule type" value="Genomic_DNA"/>
</dbReference>
<sequence length="82" mass="9226">MDDIRLVDDDVAGQDLQSTVLEGRRIRFGQKTDRPPLGSARDGADCWRGCTKILHPEPVGTDLRDLDLKSILRCWQYLDVGS</sequence>
<comment type="caution">
    <text evidence="1">The sequence shown here is derived from an EMBL/GenBank/DDBJ whole genome shotgun (WGS) entry which is preliminary data.</text>
</comment>
<reference evidence="1 2" key="1">
    <citation type="submission" date="2016-02" db="EMBL/GenBank/DDBJ databases">
        <title>Draft genome sequence of the strain BR 10247T Bradyrhizobium neotropicale isolated from nodules of Centrolobium paraense.</title>
        <authorList>
            <person name="Simoes-Araujo J.L."/>
            <person name="Barauna A.C."/>
            <person name="Silva K."/>
            <person name="Zilli J.E."/>
        </authorList>
    </citation>
    <scope>NUCLEOTIDE SEQUENCE [LARGE SCALE GENOMIC DNA]</scope>
    <source>
        <strain evidence="1 2">BR 10247</strain>
    </source>
</reference>
<accession>A0A176Z219</accession>
<evidence type="ECO:0000313" key="2">
    <source>
        <dbReference type="Proteomes" id="UP000077173"/>
    </source>
</evidence>
<proteinExistence type="predicted"/>